<dbReference type="InterPro" id="IPR038225">
    <property type="entry name" value="TagF_sf"/>
</dbReference>
<keyword evidence="4" id="KW-1185">Reference proteome</keyword>
<dbReference type="InterPro" id="IPR017748">
    <property type="entry name" value="TagF"/>
</dbReference>
<dbReference type="NCBIfam" id="TIGR03373">
    <property type="entry name" value="VI_minor_4"/>
    <property type="match status" value="1"/>
</dbReference>
<gene>
    <name evidence="3" type="primary">tagF</name>
    <name evidence="3" type="ORF">IG616_06970</name>
</gene>
<protein>
    <submittedName>
        <fullName evidence="3">Type VI secretion system-associated protein TagF</fullName>
    </submittedName>
</protein>
<dbReference type="Gene3D" id="3.40.1730.10">
    <property type="entry name" value="pa0076 domain"/>
    <property type="match status" value="1"/>
</dbReference>
<dbReference type="EMBL" id="JACYXI010000003">
    <property type="protein sequence ID" value="MBD8891281.1"/>
    <property type="molecule type" value="Genomic_DNA"/>
</dbReference>
<feature type="coiled-coil region" evidence="1">
    <location>
        <begin position="129"/>
        <end position="156"/>
    </location>
</feature>
<keyword evidence="1" id="KW-0175">Coiled coil</keyword>
<reference evidence="4" key="1">
    <citation type="submission" date="2020-09" db="EMBL/GenBank/DDBJ databases">
        <title>The genome sequence of strain Labrenzia suaedae 4C16A.</title>
        <authorList>
            <person name="Liu Y."/>
        </authorList>
    </citation>
    <scope>NUCLEOTIDE SEQUENCE [LARGE SCALE GENOMIC DNA]</scope>
    <source>
        <strain evidence="4">4C16A</strain>
    </source>
</reference>
<sequence>MMEDGGILKAAWQAGWYGKVPCTGDFIRSGLSAGLVRSLDQWLQELLTAGRQALGDEWQAAYMTAPIWRFSAPAGVLGPALCAGVIMPSVDRVGRQFPLCLVLEGQETGEGPMSAVDAYDLLDPIFPALEDAALAMLDEEAKLSVLEEAVAQMTKQRRQAPSDALPLDQLQEMLAPGSSAQASPVLKVSSAGPAQLILLEEDHPPLSAALTSPPQGGRGAGTGGSGTSSILAAAPFSPLAGEMPPKGAEGGNAIETTGNASLPDPLTTSLWISAYQGTERFILVPGLPEGADLASAFFDLEAPCWQPAAPDLSTRTPNPESSG</sequence>
<evidence type="ECO:0000313" key="3">
    <source>
        <dbReference type="EMBL" id="MBD8891281.1"/>
    </source>
</evidence>
<evidence type="ECO:0000256" key="1">
    <source>
        <dbReference type="SAM" id="Coils"/>
    </source>
</evidence>
<evidence type="ECO:0000313" key="4">
    <source>
        <dbReference type="Proteomes" id="UP000632063"/>
    </source>
</evidence>
<proteinExistence type="predicted"/>
<dbReference type="Proteomes" id="UP000632063">
    <property type="component" value="Unassembled WGS sequence"/>
</dbReference>
<evidence type="ECO:0000256" key="2">
    <source>
        <dbReference type="SAM" id="MobiDB-lite"/>
    </source>
</evidence>
<feature type="region of interest" description="Disordered" evidence="2">
    <location>
        <begin position="206"/>
        <end position="260"/>
    </location>
</feature>
<name>A0ABR9CLV0_9HYPH</name>
<comment type="caution">
    <text evidence="3">The sequence shown here is derived from an EMBL/GenBank/DDBJ whole genome shotgun (WGS) entry which is preliminary data.</text>
</comment>
<organism evidence="3 4">
    <name type="scientific">Roseibium litorale</name>
    <dbReference type="NCBI Taxonomy" id="2803841"/>
    <lineage>
        <taxon>Bacteria</taxon>
        <taxon>Pseudomonadati</taxon>
        <taxon>Pseudomonadota</taxon>
        <taxon>Alphaproteobacteria</taxon>
        <taxon>Hyphomicrobiales</taxon>
        <taxon>Stappiaceae</taxon>
        <taxon>Roseibium</taxon>
    </lineage>
</organism>
<dbReference type="Pfam" id="PF09867">
    <property type="entry name" value="TagF_N"/>
    <property type="match status" value="1"/>
</dbReference>
<accession>A0ABR9CLV0</accession>
<reference evidence="3 4" key="2">
    <citation type="journal article" date="2021" name="Int. J. Syst. Evol. Microbiol.">
        <title>Roseibium litorale sp. nov., isolated from a tidal flat sediment and proposal for the reclassification of Labrenzia polysiphoniae as Roseibium polysiphoniae comb. nov.</title>
        <authorList>
            <person name="Liu Y."/>
            <person name="Pei T."/>
            <person name="Du J."/>
            <person name="Chao M."/>
            <person name="Deng M.R."/>
            <person name="Zhu H."/>
        </authorList>
    </citation>
    <scope>NUCLEOTIDE SEQUENCE [LARGE SCALE GENOMIC DNA]</scope>
    <source>
        <strain evidence="3 4">4C16A</strain>
    </source>
</reference>
<feature type="compositionally biased region" description="Gly residues" evidence="2">
    <location>
        <begin position="216"/>
        <end position="226"/>
    </location>
</feature>